<organism evidence="2 3">
    <name type="scientific">Adhaeretor mobilis</name>
    <dbReference type="NCBI Taxonomy" id="1930276"/>
    <lineage>
        <taxon>Bacteria</taxon>
        <taxon>Pseudomonadati</taxon>
        <taxon>Planctomycetota</taxon>
        <taxon>Planctomycetia</taxon>
        <taxon>Pirellulales</taxon>
        <taxon>Lacipirellulaceae</taxon>
        <taxon>Adhaeretor</taxon>
    </lineage>
</organism>
<reference evidence="2 3" key="1">
    <citation type="submission" date="2019-02" db="EMBL/GenBank/DDBJ databases">
        <title>Deep-cultivation of Planctomycetes and their phenomic and genomic characterization uncovers novel biology.</title>
        <authorList>
            <person name="Wiegand S."/>
            <person name="Jogler M."/>
            <person name="Boedeker C."/>
            <person name="Pinto D."/>
            <person name="Vollmers J."/>
            <person name="Rivas-Marin E."/>
            <person name="Kohn T."/>
            <person name="Peeters S.H."/>
            <person name="Heuer A."/>
            <person name="Rast P."/>
            <person name="Oberbeckmann S."/>
            <person name="Bunk B."/>
            <person name="Jeske O."/>
            <person name="Meyerdierks A."/>
            <person name="Storesund J.E."/>
            <person name="Kallscheuer N."/>
            <person name="Luecker S."/>
            <person name="Lage O.M."/>
            <person name="Pohl T."/>
            <person name="Merkel B.J."/>
            <person name="Hornburger P."/>
            <person name="Mueller R.-W."/>
            <person name="Bruemmer F."/>
            <person name="Labrenz M."/>
            <person name="Spormann A.M."/>
            <person name="Op den Camp H."/>
            <person name="Overmann J."/>
            <person name="Amann R."/>
            <person name="Jetten M.S.M."/>
            <person name="Mascher T."/>
            <person name="Medema M.H."/>
            <person name="Devos D.P."/>
            <person name="Kaster A.-K."/>
            <person name="Ovreas L."/>
            <person name="Rohde M."/>
            <person name="Galperin M.Y."/>
            <person name="Jogler C."/>
        </authorList>
    </citation>
    <scope>NUCLEOTIDE SEQUENCE [LARGE SCALE GENOMIC DNA]</scope>
    <source>
        <strain evidence="2 3">HG15A2</strain>
    </source>
</reference>
<evidence type="ECO:0000313" key="3">
    <source>
        <dbReference type="Proteomes" id="UP000319852"/>
    </source>
</evidence>
<dbReference type="RefSeq" id="WP_145059480.1">
    <property type="nucleotide sequence ID" value="NZ_CP036263.1"/>
</dbReference>
<sequence length="911" mass="98965">MGQAKSQSDASLRFLTTISGCWSSLIGKVVVAVGMLTAISVNQVFADSPALLDDMAGSRPTLRLANADENVRLLSQSLIENGGRKDSVAERIQISAPPGQTAEIVYQLPQATVIDELAISVWLRCNRPGIRLAARVTLPRTKNPETGKPFQLLLVGETHSQGPFWERLELRDLSRELARQARVSRAKYGQLIDERGAVLQQLVILTPGAAGATELVVDEVALYGVLKTRPGVTADTSRVKLASHGEAIRGELPARPSIPRVLQWQGEPFQLVRSLGFDAASLDRLPTSDELSEAREAGLYLVCPPPSIGEMTQHGITSRYDGVLLWDMADLSRRDQIDALVQQKEELSRFESLAGRETLLRPHTNLRQASRVSDLLLVGHGQAGSTSSLSDFSLRLNGQQRHACPGSRFWLKLNTQYAEGQMKQLTALNGSQGGAVDYREMTEIAFASLGCRPRGFYFESRESLASASPETKKRAAIVELANLRLGLAEPWLRSGKPGSARSSQPNLSAITLDTERSYLLAPVHWSGRLDSAPPVSSQSPVSFLVPGVPESIDAYLLDWSGPKILRTQRVTGGVQVTIDLLPSDALLLMTQDPRAVAQVGGYLRKHAARATKLRLDLARLELAAATRAIHELPRTVADPRALQPTLQHITTLVTRSDTQRQESKYATSLASLAQAESLLQTLADQLAGRVTGESPTGEYPWLPRWSTLTAINQLSRSASTATAEPRHLPAGQFESLEELMGSGWRHLQHESEGLTTSVRLSGEAPVQGNYCLELECRPTLPESQLTPAATPPVWVTSPGLPIRGGQLVEITGRLRVPQQPLGVQAELLIFDSLGGESSALRIQQSPSWRAFRILRVAPEDGPMNLTIALGGAGMAQVDDLKMRVLSQATPAAASQSLPSAQAQPPRQFRRR</sequence>
<dbReference type="OrthoDB" id="285961at2"/>
<dbReference type="Proteomes" id="UP000319852">
    <property type="component" value="Chromosome"/>
</dbReference>
<evidence type="ECO:0000256" key="1">
    <source>
        <dbReference type="SAM" id="MobiDB-lite"/>
    </source>
</evidence>
<feature type="region of interest" description="Disordered" evidence="1">
    <location>
        <begin position="889"/>
        <end position="911"/>
    </location>
</feature>
<dbReference type="EMBL" id="CP036263">
    <property type="protein sequence ID" value="QDS98378.1"/>
    <property type="molecule type" value="Genomic_DNA"/>
</dbReference>
<dbReference type="AlphaFoldDB" id="A0A517MU17"/>
<keyword evidence="3" id="KW-1185">Reference proteome</keyword>
<protein>
    <submittedName>
        <fullName evidence="2">Uncharacterized protein</fullName>
    </submittedName>
</protein>
<name>A0A517MU17_9BACT</name>
<dbReference type="KEGG" id="amob:HG15A2_16520"/>
<accession>A0A517MU17</accession>
<gene>
    <name evidence="2" type="ORF">HG15A2_16520</name>
</gene>
<proteinExistence type="predicted"/>
<evidence type="ECO:0000313" key="2">
    <source>
        <dbReference type="EMBL" id="QDS98378.1"/>
    </source>
</evidence>